<reference evidence="2" key="1">
    <citation type="journal article" date="2011" name="Genome Res.">
        <title>Phylogeny-wide analysis of social amoeba genomes highlights ancient origins for complex intercellular communication.</title>
        <authorList>
            <person name="Heidel A.J."/>
            <person name="Lawal H.M."/>
            <person name="Felder M."/>
            <person name="Schilde C."/>
            <person name="Helps N.R."/>
            <person name="Tunggal B."/>
            <person name="Rivero F."/>
            <person name="John U."/>
            <person name="Schleicher M."/>
            <person name="Eichinger L."/>
            <person name="Platzer M."/>
            <person name="Noegel A.A."/>
            <person name="Schaap P."/>
            <person name="Gloeckner G."/>
        </authorList>
    </citation>
    <scope>NUCLEOTIDE SEQUENCE [LARGE SCALE GENOMIC DNA]</scope>
    <source>
        <strain evidence="2">SH3</strain>
    </source>
</reference>
<dbReference type="GeneID" id="14868090"/>
<protein>
    <submittedName>
        <fullName evidence="1">Uncharacterized protein</fullName>
    </submittedName>
</protein>
<keyword evidence="2" id="KW-1185">Reference proteome</keyword>
<name>F4Q8H3_CACFS</name>
<evidence type="ECO:0000313" key="1">
    <source>
        <dbReference type="EMBL" id="EGG16073.1"/>
    </source>
</evidence>
<organism evidence="1 2">
    <name type="scientific">Cavenderia fasciculata</name>
    <name type="common">Slime mold</name>
    <name type="synonym">Dictyostelium fasciculatum</name>
    <dbReference type="NCBI Taxonomy" id="261658"/>
    <lineage>
        <taxon>Eukaryota</taxon>
        <taxon>Amoebozoa</taxon>
        <taxon>Evosea</taxon>
        <taxon>Eumycetozoa</taxon>
        <taxon>Dictyostelia</taxon>
        <taxon>Acytosteliales</taxon>
        <taxon>Cavenderiaceae</taxon>
        <taxon>Cavenderia</taxon>
    </lineage>
</organism>
<dbReference type="EMBL" id="GL883025">
    <property type="protein sequence ID" value="EGG16073.1"/>
    <property type="molecule type" value="Genomic_DNA"/>
</dbReference>
<proteinExistence type="predicted"/>
<gene>
    <name evidence="1" type="ORF">DFA_09745</name>
</gene>
<sequence>MFRLKAYGIAGDKYLVYDEPTNSVTLGQKDGESEIFSFTTIDHSAGFTIVNRKAIQVHGLDGGHGYEDVRLCYKDGNLGFYKKSALPDDTLALWVTFF</sequence>
<dbReference type="KEGG" id="dfa:DFA_09745"/>
<accession>F4Q8H3</accession>
<dbReference type="RefSeq" id="XP_004352398.1">
    <property type="nucleotide sequence ID" value="XM_004352346.1"/>
</dbReference>
<evidence type="ECO:0000313" key="2">
    <source>
        <dbReference type="Proteomes" id="UP000007797"/>
    </source>
</evidence>
<dbReference type="Proteomes" id="UP000007797">
    <property type="component" value="Unassembled WGS sequence"/>
</dbReference>
<dbReference type="AlphaFoldDB" id="F4Q8H3"/>